<feature type="compositionally biased region" description="Basic and acidic residues" evidence="1">
    <location>
        <begin position="35"/>
        <end position="49"/>
    </location>
</feature>
<reference evidence="3" key="1">
    <citation type="journal article" date="2019" name="Int. J. Syst. Evol. Microbiol.">
        <title>The Global Catalogue of Microorganisms (GCM) 10K type strain sequencing project: providing services to taxonomists for standard genome sequencing and annotation.</title>
        <authorList>
            <consortium name="The Broad Institute Genomics Platform"/>
            <consortium name="The Broad Institute Genome Sequencing Center for Infectious Disease"/>
            <person name="Wu L."/>
            <person name="Ma J."/>
        </authorList>
    </citation>
    <scope>NUCLEOTIDE SEQUENCE [LARGE SCALE GENOMIC DNA]</scope>
    <source>
        <strain evidence="3">JCM 17841</strain>
    </source>
</reference>
<sequence length="119" mass="12548">MATAPQAAPGNNDTDKAAATATTDALADASNNARTETEKESDSFLDRETAGQVFDENDSGQQMADQMDDSMRSEMQAPTGSAPPSAENVPDELVRPSEANFTLPETQHQGKTLTADGDE</sequence>
<accession>A0ABP8Q5A1</accession>
<protein>
    <submittedName>
        <fullName evidence="2">Uncharacterized protein</fullName>
    </submittedName>
</protein>
<dbReference type="Proteomes" id="UP001501243">
    <property type="component" value="Unassembled WGS sequence"/>
</dbReference>
<gene>
    <name evidence="2" type="ORF">GCM10023172_09970</name>
</gene>
<name>A0ABP8Q5A1_9BACT</name>
<feature type="region of interest" description="Disordered" evidence="1">
    <location>
        <begin position="1"/>
        <end position="119"/>
    </location>
</feature>
<feature type="compositionally biased region" description="Low complexity" evidence="1">
    <location>
        <begin position="17"/>
        <end position="33"/>
    </location>
</feature>
<evidence type="ECO:0000313" key="2">
    <source>
        <dbReference type="EMBL" id="GAA4496513.1"/>
    </source>
</evidence>
<evidence type="ECO:0000256" key="1">
    <source>
        <dbReference type="SAM" id="MobiDB-lite"/>
    </source>
</evidence>
<evidence type="ECO:0000313" key="3">
    <source>
        <dbReference type="Proteomes" id="UP001501243"/>
    </source>
</evidence>
<dbReference type="RefSeq" id="WP_208132271.1">
    <property type="nucleotide sequence ID" value="NZ_BAABGQ010000005.1"/>
</dbReference>
<organism evidence="2 3">
    <name type="scientific">Hymenobacter ginsengisoli</name>
    <dbReference type="NCBI Taxonomy" id="1051626"/>
    <lineage>
        <taxon>Bacteria</taxon>
        <taxon>Pseudomonadati</taxon>
        <taxon>Bacteroidota</taxon>
        <taxon>Cytophagia</taxon>
        <taxon>Cytophagales</taxon>
        <taxon>Hymenobacteraceae</taxon>
        <taxon>Hymenobacter</taxon>
    </lineage>
</organism>
<keyword evidence="3" id="KW-1185">Reference proteome</keyword>
<feature type="compositionally biased region" description="Polar residues" evidence="1">
    <location>
        <begin position="99"/>
        <end position="112"/>
    </location>
</feature>
<dbReference type="EMBL" id="BAABGQ010000005">
    <property type="protein sequence ID" value="GAA4496513.1"/>
    <property type="molecule type" value="Genomic_DNA"/>
</dbReference>
<proteinExistence type="predicted"/>
<comment type="caution">
    <text evidence="2">The sequence shown here is derived from an EMBL/GenBank/DDBJ whole genome shotgun (WGS) entry which is preliminary data.</text>
</comment>